<dbReference type="PROSITE" id="PS51318">
    <property type="entry name" value="TAT"/>
    <property type="match status" value="1"/>
</dbReference>
<gene>
    <name evidence="3" type="ORF">ACFPJ6_09445</name>
</gene>
<dbReference type="PROSITE" id="PS00786">
    <property type="entry name" value="5_NUCLEOTIDASE_2"/>
    <property type="match status" value="1"/>
</dbReference>
<dbReference type="InterPro" id="IPR029052">
    <property type="entry name" value="Metallo-depent_PP-like"/>
</dbReference>
<keyword evidence="4" id="KW-1185">Reference proteome</keyword>
<dbReference type="Gene3D" id="3.90.780.10">
    <property type="entry name" value="5'-Nucleotidase, C-terminal domain"/>
    <property type="match status" value="1"/>
</dbReference>
<evidence type="ECO:0000259" key="2">
    <source>
        <dbReference type="Pfam" id="PF02872"/>
    </source>
</evidence>
<keyword evidence="1" id="KW-0732">Signal</keyword>
<reference evidence="4" key="1">
    <citation type="journal article" date="2019" name="Int. J. Syst. Evol. Microbiol.">
        <title>The Global Catalogue of Microorganisms (GCM) 10K type strain sequencing project: providing services to taxonomists for standard genome sequencing and annotation.</title>
        <authorList>
            <consortium name="The Broad Institute Genomics Platform"/>
            <consortium name="The Broad Institute Genome Sequencing Center for Infectious Disease"/>
            <person name="Wu L."/>
            <person name="Ma J."/>
        </authorList>
    </citation>
    <scope>NUCLEOTIDE SEQUENCE [LARGE SCALE GENOMIC DNA]</scope>
    <source>
        <strain evidence="4">CCUG 43114</strain>
    </source>
</reference>
<dbReference type="InterPro" id="IPR006311">
    <property type="entry name" value="TAT_signal"/>
</dbReference>
<evidence type="ECO:0000256" key="1">
    <source>
        <dbReference type="RuleBase" id="RU362119"/>
    </source>
</evidence>
<accession>A0ABW0GPC4</accession>
<dbReference type="PRINTS" id="PR01607">
    <property type="entry name" value="APYRASEFAMLY"/>
</dbReference>
<evidence type="ECO:0000313" key="3">
    <source>
        <dbReference type="EMBL" id="MFC5381015.1"/>
    </source>
</evidence>
<proteinExistence type="inferred from homology"/>
<dbReference type="InterPro" id="IPR006146">
    <property type="entry name" value="5'-Nucleotdase_CS"/>
</dbReference>
<dbReference type="SUPFAM" id="SSF56300">
    <property type="entry name" value="Metallo-dependent phosphatases"/>
    <property type="match status" value="1"/>
</dbReference>
<dbReference type="PANTHER" id="PTHR11575:SF24">
    <property type="entry name" value="5'-NUCLEOTIDASE"/>
    <property type="match status" value="1"/>
</dbReference>
<dbReference type="Proteomes" id="UP001596122">
    <property type="component" value="Unassembled WGS sequence"/>
</dbReference>
<organism evidence="3 4">
    <name type="scientific">Aquipuribacter nitratireducens</name>
    <dbReference type="NCBI Taxonomy" id="650104"/>
    <lineage>
        <taxon>Bacteria</taxon>
        <taxon>Bacillati</taxon>
        <taxon>Actinomycetota</taxon>
        <taxon>Actinomycetes</taxon>
        <taxon>Micrococcales</taxon>
        <taxon>Intrasporangiaceae</taxon>
        <taxon>Aquipuribacter</taxon>
    </lineage>
</organism>
<keyword evidence="1" id="KW-0547">Nucleotide-binding</keyword>
<dbReference type="Gene3D" id="3.60.21.10">
    <property type="match status" value="1"/>
</dbReference>
<protein>
    <submittedName>
        <fullName evidence="3">Bifunctional metallophosphatase/5'-nucleotidase</fullName>
    </submittedName>
</protein>
<dbReference type="PANTHER" id="PTHR11575">
    <property type="entry name" value="5'-NUCLEOTIDASE-RELATED"/>
    <property type="match status" value="1"/>
</dbReference>
<dbReference type="SUPFAM" id="SSF55816">
    <property type="entry name" value="5'-nucleotidase (syn. UDP-sugar hydrolase), C-terminal domain"/>
    <property type="match status" value="1"/>
</dbReference>
<feature type="chain" id="PRO_5044950763" evidence="1">
    <location>
        <begin position="27"/>
        <end position="595"/>
    </location>
</feature>
<comment type="similarity">
    <text evidence="1">Belongs to the 5'-nucleotidase family.</text>
</comment>
<name>A0ABW0GPC4_9MICO</name>
<dbReference type="InterPro" id="IPR036907">
    <property type="entry name" value="5'-Nucleotdase_C_sf"/>
</dbReference>
<dbReference type="InterPro" id="IPR008334">
    <property type="entry name" value="5'-Nucleotdase_C"/>
</dbReference>
<dbReference type="RefSeq" id="WP_340270908.1">
    <property type="nucleotide sequence ID" value="NZ_JBBEOG010000008.1"/>
</dbReference>
<feature type="signal peptide" evidence="1">
    <location>
        <begin position="1"/>
        <end position="26"/>
    </location>
</feature>
<feature type="domain" description="5'-Nucleotidase C-terminal" evidence="2">
    <location>
        <begin position="380"/>
        <end position="551"/>
    </location>
</feature>
<keyword evidence="1" id="KW-0378">Hydrolase</keyword>
<comment type="caution">
    <text evidence="3">The sequence shown here is derived from an EMBL/GenBank/DDBJ whole genome shotgun (WGS) entry which is preliminary data.</text>
</comment>
<dbReference type="InterPro" id="IPR006179">
    <property type="entry name" value="5_nucleotidase/apyrase"/>
</dbReference>
<dbReference type="EMBL" id="JBHSLD010000007">
    <property type="protein sequence ID" value="MFC5381015.1"/>
    <property type="molecule type" value="Genomic_DNA"/>
</dbReference>
<evidence type="ECO:0000313" key="4">
    <source>
        <dbReference type="Proteomes" id="UP001596122"/>
    </source>
</evidence>
<dbReference type="Pfam" id="PF02872">
    <property type="entry name" value="5_nucleotid_C"/>
    <property type="match status" value="1"/>
</dbReference>
<sequence>MSQATRRGAVAAVAAAALVAAGTATAGSAVAAPPADKGKPAPKPAFTLTIAHNNDGESALTPTEIDGGEYGGVARFASVVERIERQATTGRPAPGQSGKRGFLLLNSGDNYLAGAEFNASRQEGAPFYDAVAVDYLDYDALAIGNHEFDFGPQTLARFISSVPDTTFVSANLDVSGEPSLAALAADGSIAASTVVKERGERIGVIGLTTPLLPTISSPGAVVADPDLVDITQAQIDLLTEQGVDIIVLQSHLQDIQEELALVTELSGIDVVIGGGGAELLADEDDLLVPGDTRLDDYPLYSTDADGDEVPVVTTLGSWRYVGALTVNFDGDGEVTSVDEDASGVRRVSSVGPDAVEPDPFLVENVEEPVQEYLDALEANVIAQTEVVLDLQTVDVRTGESNGGNLMADMQLAIATQQAAAFGTPVPDLAFHNGGGIRGNIDQPVGPITEADTFRIAAFSNFVSVAPAYTAQQLEQLLERGASAYPAASGAFVQIAGASYTIDASRPAGDRIQDLVLDDGTVVIQDHVVLEPTRTFAVASNDFSLDGGDGYPDVDFVRLGVQYQQGLVTYLSEDLGGVVTAAQYPRGGEGRITILP</sequence>